<dbReference type="PROSITE" id="PS51257">
    <property type="entry name" value="PROKAR_LIPOPROTEIN"/>
    <property type="match status" value="1"/>
</dbReference>
<dbReference type="EMBL" id="LKET01000068">
    <property type="protein sequence ID" value="KPU42434.1"/>
    <property type="molecule type" value="Genomic_DNA"/>
</dbReference>
<evidence type="ECO:0000313" key="6">
    <source>
        <dbReference type="Proteomes" id="UP000050326"/>
    </source>
</evidence>
<organism evidence="5 6">
    <name type="scientific">Oxobacter pfennigii</name>
    <dbReference type="NCBI Taxonomy" id="36849"/>
    <lineage>
        <taxon>Bacteria</taxon>
        <taxon>Bacillati</taxon>
        <taxon>Bacillota</taxon>
        <taxon>Clostridia</taxon>
        <taxon>Eubacteriales</taxon>
        <taxon>Clostridiaceae</taxon>
        <taxon>Oxobacter</taxon>
    </lineage>
</organism>
<dbReference type="PANTHER" id="PTHR30535">
    <property type="entry name" value="VITAMIN B12-BINDING PROTEIN"/>
    <property type="match status" value="1"/>
</dbReference>
<dbReference type="AlphaFoldDB" id="A0A0P8W1S1"/>
<dbReference type="InterPro" id="IPR050902">
    <property type="entry name" value="ABC_Transporter_SBP"/>
</dbReference>
<feature type="chain" id="PRO_5038727782" evidence="3">
    <location>
        <begin position="23"/>
        <end position="321"/>
    </location>
</feature>
<evidence type="ECO:0000256" key="2">
    <source>
        <dbReference type="ARBA" id="ARBA00022729"/>
    </source>
</evidence>
<dbReference type="PANTHER" id="PTHR30535:SF34">
    <property type="entry name" value="MOLYBDATE-BINDING PROTEIN MOLA"/>
    <property type="match status" value="1"/>
</dbReference>
<dbReference type="InterPro" id="IPR054828">
    <property type="entry name" value="Vit_B12_bind_prot"/>
</dbReference>
<dbReference type="Pfam" id="PF01497">
    <property type="entry name" value="Peripla_BP_2"/>
    <property type="match status" value="1"/>
</dbReference>
<sequence>MKRQILSIALSAALAISMLAGCATNSENTPSPTPTGTVEPTAKTVYPLTVTDMTGREVTIKEPVTRIVAITAANAEIVYALGLGDTMVGRGEYCDYPAEVLEVASVGSGNDTNIEQIISLKPQVVFMGTMAQTNEQINQLTQAGIAVVASDAIDIAGTYKSIALMGKILNRNEEAAKIIENMKTKIDDIGAKASAKASGKSIYFEVSPLEFGLWTAGSNTFMDEAANILGLKNTFGDISDWAEISEEQVLERNPDYIMTVTMYFGEGLEPVESIKSRPGWNNVKAVANNGIINMPNNELTRPGPRLADGVEMLYNFVYGGQ</sequence>
<dbReference type="SUPFAM" id="SSF53807">
    <property type="entry name" value="Helical backbone' metal receptor"/>
    <property type="match status" value="1"/>
</dbReference>
<comment type="similarity">
    <text evidence="1">Belongs to the bacterial solute-binding protein 8 family.</text>
</comment>
<dbReference type="RefSeq" id="WP_054877142.1">
    <property type="nucleotide sequence ID" value="NZ_LKET01000068.1"/>
</dbReference>
<protein>
    <submittedName>
        <fullName evidence="5">Vitamin B12-binding protein</fullName>
    </submittedName>
</protein>
<keyword evidence="2 3" id="KW-0732">Signal</keyword>
<dbReference type="Proteomes" id="UP000050326">
    <property type="component" value="Unassembled WGS sequence"/>
</dbReference>
<gene>
    <name evidence="5" type="primary">btuF</name>
    <name evidence="5" type="ORF">OXPF_42190</name>
</gene>
<dbReference type="STRING" id="36849.OXPF_42190"/>
<dbReference type="PROSITE" id="PS50983">
    <property type="entry name" value="FE_B12_PBP"/>
    <property type="match status" value="1"/>
</dbReference>
<dbReference type="InterPro" id="IPR002491">
    <property type="entry name" value="ABC_transptr_periplasmic_BD"/>
</dbReference>
<feature type="signal peptide" evidence="3">
    <location>
        <begin position="1"/>
        <end position="22"/>
    </location>
</feature>
<dbReference type="NCBIfam" id="NF038402">
    <property type="entry name" value="TroA_like"/>
    <property type="match status" value="1"/>
</dbReference>
<dbReference type="CDD" id="cd01143">
    <property type="entry name" value="YvrC"/>
    <property type="match status" value="1"/>
</dbReference>
<accession>A0A0P8W1S1</accession>
<feature type="domain" description="Fe/B12 periplasmic-binding" evidence="4">
    <location>
        <begin position="66"/>
        <end position="321"/>
    </location>
</feature>
<dbReference type="Gene3D" id="3.40.50.1980">
    <property type="entry name" value="Nitrogenase molybdenum iron protein domain"/>
    <property type="match status" value="2"/>
</dbReference>
<name>A0A0P8W1S1_9CLOT</name>
<proteinExistence type="inferred from homology"/>
<dbReference type="PATRIC" id="fig|36849.3.peg.4457"/>
<evidence type="ECO:0000313" key="5">
    <source>
        <dbReference type="EMBL" id="KPU42434.1"/>
    </source>
</evidence>
<dbReference type="OrthoDB" id="9816357at2"/>
<keyword evidence="6" id="KW-1185">Reference proteome</keyword>
<evidence type="ECO:0000256" key="1">
    <source>
        <dbReference type="ARBA" id="ARBA00008814"/>
    </source>
</evidence>
<reference evidence="5 6" key="1">
    <citation type="submission" date="2015-09" db="EMBL/GenBank/DDBJ databases">
        <title>Genome sequence of Oxobacter pfennigii DSM 3222.</title>
        <authorList>
            <person name="Poehlein A."/>
            <person name="Bengelsdorf F.R."/>
            <person name="Schiel-Bengelsdorf B."/>
            <person name="Duerre P."/>
            <person name="Daniel R."/>
        </authorList>
    </citation>
    <scope>NUCLEOTIDE SEQUENCE [LARGE SCALE GENOMIC DNA]</scope>
    <source>
        <strain evidence="5 6">DSM 3222</strain>
    </source>
</reference>
<comment type="caution">
    <text evidence="5">The sequence shown here is derived from an EMBL/GenBank/DDBJ whole genome shotgun (WGS) entry which is preliminary data.</text>
</comment>
<evidence type="ECO:0000259" key="4">
    <source>
        <dbReference type="PROSITE" id="PS50983"/>
    </source>
</evidence>
<evidence type="ECO:0000256" key="3">
    <source>
        <dbReference type="SAM" id="SignalP"/>
    </source>
</evidence>